<reference evidence="2 3" key="1">
    <citation type="journal article" date="2018" name="MBio">
        <title>Comparative Genomics Reveals the Core Gene Toolbox for the Fungus-Insect Symbiosis.</title>
        <authorList>
            <person name="Wang Y."/>
            <person name="Stata M."/>
            <person name="Wang W."/>
            <person name="Stajich J.E."/>
            <person name="White M.M."/>
            <person name="Moncalvo J.M."/>
        </authorList>
    </citation>
    <scope>NUCLEOTIDE SEQUENCE [LARGE SCALE GENOMIC DNA]</scope>
    <source>
        <strain evidence="2 3">SC-DP-2</strain>
    </source>
</reference>
<gene>
    <name evidence="2" type="ORF">BB560_004262</name>
</gene>
<sequence>KAYQFPFAAWGIFFGTVGPLAVLVSPTVKRALNIQHERIPQSYPLPNRPRRPTIGYED</sequence>
<feature type="non-terminal residue" evidence="2">
    <location>
        <position position="1"/>
    </location>
</feature>
<comment type="caution">
    <text evidence="2">The sequence shown here is derived from an EMBL/GenBank/DDBJ whole genome shotgun (WGS) entry which is preliminary data.</text>
</comment>
<keyword evidence="1" id="KW-0472">Membrane</keyword>
<dbReference type="OrthoDB" id="2093409at2759"/>
<keyword evidence="3" id="KW-1185">Reference proteome</keyword>
<dbReference type="PANTHER" id="PTHR38488">
    <property type="entry name" value="OXIDOREDUCTASE 9.5 KDA SUBUNIT, PUTATIVE (AFU_ORTHOLOGUE AFUA_5G08980)-RELATED"/>
    <property type="match status" value="1"/>
</dbReference>
<dbReference type="STRING" id="133381.A0A2T9Z9Q0"/>
<proteinExistence type="predicted"/>
<protein>
    <recommendedName>
        <fullName evidence="4">NADH-ubiquinone oxidoreductase 9.5 kDa subunit</fullName>
    </recommendedName>
</protein>
<organism evidence="2 3">
    <name type="scientific">Smittium megazygosporum</name>
    <dbReference type="NCBI Taxonomy" id="133381"/>
    <lineage>
        <taxon>Eukaryota</taxon>
        <taxon>Fungi</taxon>
        <taxon>Fungi incertae sedis</taxon>
        <taxon>Zoopagomycota</taxon>
        <taxon>Kickxellomycotina</taxon>
        <taxon>Harpellomycetes</taxon>
        <taxon>Harpellales</taxon>
        <taxon>Legeriomycetaceae</taxon>
        <taxon>Smittium</taxon>
    </lineage>
</organism>
<dbReference type="Proteomes" id="UP000245609">
    <property type="component" value="Unassembled WGS sequence"/>
</dbReference>
<keyword evidence="1" id="KW-1133">Transmembrane helix</keyword>
<keyword evidence="1" id="KW-0812">Transmembrane</keyword>
<dbReference type="InterPro" id="IPR039961">
    <property type="entry name" value="Nuo9.5"/>
</dbReference>
<evidence type="ECO:0000313" key="3">
    <source>
        <dbReference type="Proteomes" id="UP000245609"/>
    </source>
</evidence>
<evidence type="ECO:0000313" key="2">
    <source>
        <dbReference type="EMBL" id="PVV01321.1"/>
    </source>
</evidence>
<evidence type="ECO:0000256" key="1">
    <source>
        <dbReference type="SAM" id="Phobius"/>
    </source>
</evidence>
<accession>A0A2T9Z9Q0</accession>
<dbReference type="EMBL" id="MBFS01001180">
    <property type="protein sequence ID" value="PVV01321.1"/>
    <property type="molecule type" value="Genomic_DNA"/>
</dbReference>
<name>A0A2T9Z9Q0_9FUNG</name>
<dbReference type="PANTHER" id="PTHR38488:SF1">
    <property type="entry name" value="OXIDOREDUCTASE 9.5 KDA SUBUNIT, PUTATIVE (AFU_ORTHOLOGUE AFUA_5G08980)-RELATED"/>
    <property type="match status" value="1"/>
</dbReference>
<dbReference type="AlphaFoldDB" id="A0A2T9Z9Q0"/>
<feature type="transmembrane region" description="Helical" evidence="1">
    <location>
        <begin position="6"/>
        <end position="28"/>
    </location>
</feature>
<evidence type="ECO:0008006" key="4">
    <source>
        <dbReference type="Google" id="ProtNLM"/>
    </source>
</evidence>